<sequence length="220" mass="25451">MADFTPPNEEMNAHSSGLGRRGSADGAAEFRSKFDDDPTEKLKMKPKKSILKSSSGRQNSVETRGAHFDEMNILATLHPPDKDYGFMKIDEPKTPYHYMSESEGEDMPTESIRRVSLCDHPTWDLHDLENRLKIFEIDKQTIIDYIITVHFLRLTSKTHYSSAEGGLGVDYDSDNETEEQKARRLAFEKKRKQHYNEFRAMKLARQLMNEDEDENELETD</sequence>
<name>A0A0V0SA11_9BILA</name>
<dbReference type="STRING" id="6336.A0A0V0SA11"/>
<reference evidence="3 4" key="1">
    <citation type="submission" date="2015-01" db="EMBL/GenBank/DDBJ databases">
        <title>Evolution of Trichinella species and genotypes.</title>
        <authorList>
            <person name="Korhonen P.K."/>
            <person name="Edoardo P."/>
            <person name="Giuseppe L.R."/>
            <person name="Gasser R.B."/>
        </authorList>
    </citation>
    <scope>NUCLEOTIDE SEQUENCE [LARGE SCALE GENOMIC DNA]</scope>
    <source>
        <strain evidence="3">ISS37</strain>
    </source>
</reference>
<dbReference type="Proteomes" id="UP000054630">
    <property type="component" value="Unassembled WGS sequence"/>
</dbReference>
<dbReference type="EMBL" id="JYDL01000023">
    <property type="protein sequence ID" value="KRX23549.1"/>
    <property type="molecule type" value="Genomic_DNA"/>
</dbReference>
<gene>
    <name evidence="3" type="primary">Ppp1r2</name>
    <name evidence="3" type="ORF">T07_6059</name>
</gene>
<protein>
    <submittedName>
        <fullName evidence="3">Protein phosphatase inhibitor 2</fullName>
    </submittedName>
</protein>
<evidence type="ECO:0000256" key="2">
    <source>
        <dbReference type="SAM" id="MobiDB-lite"/>
    </source>
</evidence>
<evidence type="ECO:0000313" key="4">
    <source>
        <dbReference type="Proteomes" id="UP000054630"/>
    </source>
</evidence>
<dbReference type="PANTHER" id="PTHR12398:SF20">
    <property type="entry name" value="PROTEIN PHOSPHATASE 1 REGULATORY INHIBITOR SUBUNIT 2"/>
    <property type="match status" value="1"/>
</dbReference>
<dbReference type="AlphaFoldDB" id="A0A0V0SA11"/>
<dbReference type="GO" id="GO:0004864">
    <property type="term" value="F:protein phosphatase inhibitor activity"/>
    <property type="evidence" value="ECO:0007669"/>
    <property type="project" value="InterPro"/>
</dbReference>
<evidence type="ECO:0000313" key="3">
    <source>
        <dbReference type="EMBL" id="KRX23549.1"/>
    </source>
</evidence>
<dbReference type="PANTHER" id="PTHR12398">
    <property type="entry name" value="PROTEIN PHOSPHATASE INHIBITOR"/>
    <property type="match status" value="1"/>
</dbReference>
<dbReference type="Gene3D" id="6.10.250.1050">
    <property type="match status" value="2"/>
</dbReference>
<dbReference type="InterPro" id="IPR007062">
    <property type="entry name" value="PPI-2"/>
</dbReference>
<proteinExistence type="inferred from homology"/>
<organism evidence="3 4">
    <name type="scientific">Trichinella nelsoni</name>
    <dbReference type="NCBI Taxonomy" id="6336"/>
    <lineage>
        <taxon>Eukaryota</taxon>
        <taxon>Metazoa</taxon>
        <taxon>Ecdysozoa</taxon>
        <taxon>Nematoda</taxon>
        <taxon>Enoplea</taxon>
        <taxon>Dorylaimia</taxon>
        <taxon>Trichinellida</taxon>
        <taxon>Trichinellidae</taxon>
        <taxon>Trichinella</taxon>
    </lineage>
</organism>
<evidence type="ECO:0000256" key="1">
    <source>
        <dbReference type="ARBA" id="ARBA00005472"/>
    </source>
</evidence>
<accession>A0A0V0SA11</accession>
<dbReference type="OrthoDB" id="551302at2759"/>
<dbReference type="GO" id="GO:0009966">
    <property type="term" value="P:regulation of signal transduction"/>
    <property type="evidence" value="ECO:0007669"/>
    <property type="project" value="InterPro"/>
</dbReference>
<comment type="similarity">
    <text evidence="1">Belongs to the protein phosphatase inhibitor 2 family.</text>
</comment>
<feature type="region of interest" description="Disordered" evidence="2">
    <location>
        <begin position="1"/>
        <end position="65"/>
    </location>
</feature>
<feature type="compositionally biased region" description="Basic and acidic residues" evidence="2">
    <location>
        <begin position="28"/>
        <end position="43"/>
    </location>
</feature>
<keyword evidence="4" id="KW-1185">Reference proteome</keyword>
<dbReference type="Pfam" id="PF04979">
    <property type="entry name" value="IPP-2"/>
    <property type="match status" value="1"/>
</dbReference>
<comment type="caution">
    <text evidence="3">The sequence shown here is derived from an EMBL/GenBank/DDBJ whole genome shotgun (WGS) entry which is preliminary data.</text>
</comment>